<dbReference type="Pfam" id="PF00400">
    <property type="entry name" value="WD40"/>
    <property type="match status" value="2"/>
</dbReference>
<accession>A0A9P5V849</accession>
<feature type="region of interest" description="Disordered" evidence="4">
    <location>
        <begin position="98"/>
        <end position="125"/>
    </location>
</feature>
<keyword evidence="2" id="KW-0677">Repeat</keyword>
<feature type="compositionally biased region" description="Low complexity" evidence="4">
    <location>
        <begin position="109"/>
        <end position="125"/>
    </location>
</feature>
<dbReference type="AlphaFoldDB" id="A0A9P5V849"/>
<evidence type="ECO:0000256" key="4">
    <source>
        <dbReference type="SAM" id="MobiDB-lite"/>
    </source>
</evidence>
<dbReference type="OrthoDB" id="972532at2759"/>
<dbReference type="PANTHER" id="PTHR22838">
    <property type="entry name" value="WD REPEAT PROTEIN 26-RELATED"/>
    <property type="match status" value="1"/>
</dbReference>
<feature type="region of interest" description="Disordered" evidence="4">
    <location>
        <begin position="231"/>
        <end position="251"/>
    </location>
</feature>
<keyword evidence="1 3" id="KW-0853">WD repeat</keyword>
<feature type="repeat" description="WD" evidence="3">
    <location>
        <begin position="536"/>
        <end position="563"/>
    </location>
</feature>
<feature type="region of interest" description="Disordered" evidence="4">
    <location>
        <begin position="137"/>
        <end position="183"/>
    </location>
</feature>
<dbReference type="InterPro" id="IPR051350">
    <property type="entry name" value="WD_repeat-ST_regulator"/>
</dbReference>
<feature type="compositionally biased region" description="Pro residues" evidence="4">
    <location>
        <begin position="1"/>
        <end position="10"/>
    </location>
</feature>
<dbReference type="InterPro" id="IPR015943">
    <property type="entry name" value="WD40/YVTN_repeat-like_dom_sf"/>
</dbReference>
<dbReference type="PROSITE" id="PS50082">
    <property type="entry name" value="WD_REPEATS_2"/>
    <property type="match status" value="2"/>
</dbReference>
<dbReference type="SUPFAM" id="SSF50998">
    <property type="entry name" value="Quinoprotein alcohol dehydrogenase-like"/>
    <property type="match status" value="1"/>
</dbReference>
<feature type="compositionally biased region" description="Low complexity" evidence="4">
    <location>
        <begin position="11"/>
        <end position="26"/>
    </location>
</feature>
<sequence>MSPSLPPPPRKLSSSSSASGNSAPRSPRSPRYPKINPNSLALSDPFHTQTEDDQDLDQALAELLGQSSLAANDNNHHNSHFPQCKYYNSSNSDNYYNSNHATSSGRPLSITSLSSQGSGSFTSYGSHSRRVSQAFLSPLSPPLSEPSCSGHNPFFNTVPESDECPPSSQRPTQDSIGYNSVSQGITTGTTTIEQDMGMVSSSIPSCTYCPSVRSNSICSSGTADDRLASPTAVHAPQSIHASSRTTATKKKNRNSLQMAFDVNRFEALKESVPSEVRLRLSYHLDECWFVEFSPDGKWMASTGLDQAIIIWQDVLSLEPTVWRTLRYPRSITHAHWAPDSKHLLLNLGQDPVTPTYCPEMSVIDVATGNIVLTRKHHNGTRDIHALAVGWMDDSKHFVTAPSNGQMYIWNIQGEIVRELNINLELEANELSEVVEAMVMVRGQNTAIVADCHYNIRSINLETGEWKFLDRMVTVPSAMSLSRDGQYLAIAMRGAEEVSRPAIVFVYNYKTFTFLRALEADTYLNASFVVRPSFCGPNNEILATGSENGILHFWDLETGELIMTREEHSKHCGWTDMHPHLSGLMATCSDDNHIILWTTKDLSRTLRDEDDKWMESSRKKSVGQLPPNLKKGW</sequence>
<dbReference type="InterPro" id="IPR011047">
    <property type="entry name" value="Quinoprotein_ADH-like_sf"/>
</dbReference>
<feature type="region of interest" description="Disordered" evidence="4">
    <location>
        <begin position="612"/>
        <end position="632"/>
    </location>
</feature>
<comment type="caution">
    <text evidence="5">The sequence shown here is derived from an EMBL/GenBank/DDBJ whole genome shotgun (WGS) entry which is preliminary data.</text>
</comment>
<evidence type="ECO:0000313" key="6">
    <source>
        <dbReference type="Proteomes" id="UP000748756"/>
    </source>
</evidence>
<evidence type="ECO:0000256" key="2">
    <source>
        <dbReference type="ARBA" id="ARBA00022737"/>
    </source>
</evidence>
<evidence type="ECO:0000256" key="3">
    <source>
        <dbReference type="PROSITE-ProRule" id="PRU00221"/>
    </source>
</evidence>
<reference evidence="5" key="1">
    <citation type="journal article" date="2020" name="Fungal Divers.">
        <title>Resolving the Mortierellaceae phylogeny through synthesis of multi-gene phylogenetics and phylogenomics.</title>
        <authorList>
            <person name="Vandepol N."/>
            <person name="Liber J."/>
            <person name="Desiro A."/>
            <person name="Na H."/>
            <person name="Kennedy M."/>
            <person name="Barry K."/>
            <person name="Grigoriev I.V."/>
            <person name="Miller A.N."/>
            <person name="O'Donnell K."/>
            <person name="Stajich J.E."/>
            <person name="Bonito G."/>
        </authorList>
    </citation>
    <scope>NUCLEOTIDE SEQUENCE</scope>
    <source>
        <strain evidence="5">NRRL 6426</strain>
    </source>
</reference>
<feature type="repeat" description="WD" evidence="3">
    <location>
        <begin position="280"/>
        <end position="312"/>
    </location>
</feature>
<organism evidence="5 6">
    <name type="scientific">Linnemannia schmuckeri</name>
    <dbReference type="NCBI Taxonomy" id="64567"/>
    <lineage>
        <taxon>Eukaryota</taxon>
        <taxon>Fungi</taxon>
        <taxon>Fungi incertae sedis</taxon>
        <taxon>Mucoromycota</taxon>
        <taxon>Mortierellomycotina</taxon>
        <taxon>Mortierellomycetes</taxon>
        <taxon>Mortierellales</taxon>
        <taxon>Mortierellaceae</taxon>
        <taxon>Linnemannia</taxon>
    </lineage>
</organism>
<dbReference type="EMBL" id="JAAAUQ010000935">
    <property type="protein sequence ID" value="KAF9145837.1"/>
    <property type="molecule type" value="Genomic_DNA"/>
</dbReference>
<dbReference type="Gene3D" id="2.130.10.10">
    <property type="entry name" value="YVTN repeat-like/Quinoprotein amine dehydrogenase"/>
    <property type="match status" value="2"/>
</dbReference>
<dbReference type="PANTHER" id="PTHR22838:SF0">
    <property type="entry name" value="WD REPEAT-CONTAINING PROTEIN 26"/>
    <property type="match status" value="1"/>
</dbReference>
<dbReference type="InterPro" id="IPR001680">
    <property type="entry name" value="WD40_rpt"/>
</dbReference>
<dbReference type="SMART" id="SM00320">
    <property type="entry name" value="WD40"/>
    <property type="match status" value="4"/>
</dbReference>
<feature type="region of interest" description="Disordered" evidence="4">
    <location>
        <begin position="1"/>
        <end position="54"/>
    </location>
</feature>
<name>A0A9P5V849_9FUNG</name>
<protein>
    <submittedName>
        <fullName evidence="5">WD repeat-containing protein 26</fullName>
    </submittedName>
</protein>
<proteinExistence type="predicted"/>
<evidence type="ECO:0000256" key="1">
    <source>
        <dbReference type="ARBA" id="ARBA00022574"/>
    </source>
</evidence>
<dbReference type="Proteomes" id="UP000748756">
    <property type="component" value="Unassembled WGS sequence"/>
</dbReference>
<keyword evidence="6" id="KW-1185">Reference proteome</keyword>
<feature type="compositionally biased region" description="Polar residues" evidence="4">
    <location>
        <begin position="166"/>
        <end position="183"/>
    </location>
</feature>
<gene>
    <name evidence="5" type="primary">WDR26</name>
    <name evidence="5" type="ORF">BG015_011777</name>
</gene>
<evidence type="ECO:0000313" key="5">
    <source>
        <dbReference type="EMBL" id="KAF9145837.1"/>
    </source>
</evidence>